<evidence type="ECO:0000313" key="7">
    <source>
        <dbReference type="EMBL" id="SFJ56171.1"/>
    </source>
</evidence>
<evidence type="ECO:0000259" key="6">
    <source>
        <dbReference type="Pfam" id="PF00535"/>
    </source>
</evidence>
<reference evidence="8" key="1">
    <citation type="submission" date="2016-10" db="EMBL/GenBank/DDBJ databases">
        <authorList>
            <person name="Varghese N."/>
            <person name="Submissions S."/>
        </authorList>
    </citation>
    <scope>NUCLEOTIDE SEQUENCE [LARGE SCALE GENOMIC DNA]</scope>
    <source>
        <strain evidence="8">DSM 26471</strain>
    </source>
</reference>
<dbReference type="SUPFAM" id="SSF53448">
    <property type="entry name" value="Nucleotide-diphospho-sugar transferases"/>
    <property type="match status" value="1"/>
</dbReference>
<keyword evidence="4 7" id="KW-0808">Transferase</keyword>
<evidence type="ECO:0000256" key="5">
    <source>
        <dbReference type="ARBA" id="ARBA00023136"/>
    </source>
</evidence>
<dbReference type="RefSeq" id="WP_090060937.1">
    <property type="nucleotide sequence ID" value="NZ_FORH01000004.1"/>
</dbReference>
<dbReference type="InterPro" id="IPR001173">
    <property type="entry name" value="Glyco_trans_2-like"/>
</dbReference>
<gene>
    <name evidence="7" type="ORF">SAMN04487991_2409</name>
</gene>
<proteinExistence type="predicted"/>
<dbReference type="PANTHER" id="PTHR43646:SF2">
    <property type="entry name" value="GLYCOSYLTRANSFERASE 2-LIKE DOMAIN-CONTAINING PROTEIN"/>
    <property type="match status" value="1"/>
</dbReference>
<dbReference type="Proteomes" id="UP000199630">
    <property type="component" value="Unassembled WGS sequence"/>
</dbReference>
<keyword evidence="3" id="KW-0328">Glycosyltransferase</keyword>
<evidence type="ECO:0000256" key="2">
    <source>
        <dbReference type="ARBA" id="ARBA00022475"/>
    </source>
</evidence>
<dbReference type="Gene3D" id="3.90.550.10">
    <property type="entry name" value="Spore Coat Polysaccharide Biosynthesis Protein SpsA, Chain A"/>
    <property type="match status" value="1"/>
</dbReference>
<dbReference type="InterPro" id="IPR029044">
    <property type="entry name" value="Nucleotide-diphossugar_trans"/>
</dbReference>
<dbReference type="STRING" id="588602.SAMN04487991_2409"/>
<name>A0A1I3SF31_9RHOB</name>
<evidence type="ECO:0000256" key="1">
    <source>
        <dbReference type="ARBA" id="ARBA00004236"/>
    </source>
</evidence>
<dbReference type="GO" id="GO:0005886">
    <property type="term" value="C:plasma membrane"/>
    <property type="evidence" value="ECO:0007669"/>
    <property type="project" value="UniProtKB-SubCell"/>
</dbReference>
<evidence type="ECO:0000313" key="8">
    <source>
        <dbReference type="Proteomes" id="UP000199630"/>
    </source>
</evidence>
<evidence type="ECO:0000256" key="4">
    <source>
        <dbReference type="ARBA" id="ARBA00022679"/>
    </source>
</evidence>
<sequence length="283" mass="31249">MNTQILLSIIIPANNEEGYIGPCLRALAVQDLTGLPPQSVEVILAANACKDRTLEEAETERTALEAAGLELVVLDIATPGKLNALNTAEAKARGRVLAYLDADVIIEPSMTAALIAALDTDSPRYASGHLSVAPARSWVTRRFAKIWQMLPFMTTNVQGAGLFAVNRAGRARWDRFPDIIADDGFVRLMFAPDERVKVDAVYHWPMVEGFGRLVHVRRRQDAGVRELAEKFPEIMANESKPPMHARDHLRLFLRAPLSYTVYVSVMVMVKAGGKSVTSWTRGR</sequence>
<dbReference type="GO" id="GO:0016757">
    <property type="term" value="F:glycosyltransferase activity"/>
    <property type="evidence" value="ECO:0007669"/>
    <property type="project" value="UniProtKB-KW"/>
</dbReference>
<dbReference type="PANTHER" id="PTHR43646">
    <property type="entry name" value="GLYCOSYLTRANSFERASE"/>
    <property type="match status" value="1"/>
</dbReference>
<feature type="domain" description="Glycosyltransferase 2-like" evidence="6">
    <location>
        <begin position="8"/>
        <end position="145"/>
    </location>
</feature>
<organism evidence="7 8">
    <name type="scientific">Celeribacter neptunius</name>
    <dbReference type="NCBI Taxonomy" id="588602"/>
    <lineage>
        <taxon>Bacteria</taxon>
        <taxon>Pseudomonadati</taxon>
        <taxon>Pseudomonadota</taxon>
        <taxon>Alphaproteobacteria</taxon>
        <taxon>Rhodobacterales</taxon>
        <taxon>Roseobacteraceae</taxon>
        <taxon>Celeribacter</taxon>
    </lineage>
</organism>
<keyword evidence="2" id="KW-1003">Cell membrane</keyword>
<comment type="subcellular location">
    <subcellularLocation>
        <location evidence="1">Cell membrane</location>
    </subcellularLocation>
</comment>
<dbReference type="OrthoDB" id="9797391at2"/>
<protein>
    <submittedName>
        <fullName evidence="7">Glycosyl transferase family 2</fullName>
    </submittedName>
</protein>
<dbReference type="Pfam" id="PF00535">
    <property type="entry name" value="Glycos_transf_2"/>
    <property type="match status" value="1"/>
</dbReference>
<keyword evidence="5" id="KW-0472">Membrane</keyword>
<accession>A0A1I3SF31</accession>
<dbReference type="EMBL" id="FORH01000004">
    <property type="protein sequence ID" value="SFJ56171.1"/>
    <property type="molecule type" value="Genomic_DNA"/>
</dbReference>
<evidence type="ECO:0000256" key="3">
    <source>
        <dbReference type="ARBA" id="ARBA00022676"/>
    </source>
</evidence>
<dbReference type="AlphaFoldDB" id="A0A1I3SF31"/>
<keyword evidence="8" id="KW-1185">Reference proteome</keyword>